<dbReference type="Pfam" id="PF00400">
    <property type="entry name" value="WD40"/>
    <property type="match status" value="3"/>
</dbReference>
<dbReference type="PANTHER" id="PTHR17605">
    <property type="entry name" value="RIBOSOME BIOGENESIS PROTEIN BOP1 BLOCK OF PROLIFERATION 1 PROTEIN"/>
    <property type="match status" value="1"/>
</dbReference>
<dbReference type="AlphaFoldDB" id="A0A1L9X3A1"/>
<dbReference type="GO" id="GO:0005654">
    <property type="term" value="C:nucleoplasm"/>
    <property type="evidence" value="ECO:0007669"/>
    <property type="project" value="UniProtKB-SubCell"/>
</dbReference>
<dbReference type="Pfam" id="PF08145">
    <property type="entry name" value="BOP1NT"/>
    <property type="match status" value="1"/>
</dbReference>
<feature type="region of interest" description="Disordered" evidence="8">
    <location>
        <begin position="315"/>
        <end position="348"/>
    </location>
</feature>
<name>A0A1L9X3A1_ASPA1</name>
<evidence type="ECO:0000256" key="7">
    <source>
        <dbReference type="PROSITE-ProRule" id="PRU00221"/>
    </source>
</evidence>
<dbReference type="InterPro" id="IPR019775">
    <property type="entry name" value="WD40_repeat_CS"/>
</dbReference>
<feature type="repeat" description="WD" evidence="7">
    <location>
        <begin position="419"/>
        <end position="460"/>
    </location>
</feature>
<evidence type="ECO:0000256" key="6">
    <source>
        <dbReference type="HAMAP-Rule" id="MF_03027"/>
    </source>
</evidence>
<dbReference type="VEuPathDB" id="FungiDB:ASPACDRAFT_113483"/>
<proteinExistence type="inferred from homology"/>
<dbReference type="PANTHER" id="PTHR17605:SF0">
    <property type="entry name" value="RIBOSOME BIOGENESIS PROTEIN BOP1"/>
    <property type="match status" value="1"/>
</dbReference>
<feature type="repeat" description="WD" evidence="7">
    <location>
        <begin position="757"/>
        <end position="782"/>
    </location>
</feature>
<evidence type="ECO:0000256" key="8">
    <source>
        <dbReference type="SAM" id="MobiDB-lite"/>
    </source>
</evidence>
<dbReference type="SMART" id="SM00320">
    <property type="entry name" value="WD40"/>
    <property type="match status" value="4"/>
</dbReference>
<dbReference type="InterPro" id="IPR028598">
    <property type="entry name" value="BOP1/Erb1"/>
</dbReference>
<dbReference type="InterPro" id="IPR036322">
    <property type="entry name" value="WD40_repeat_dom_sf"/>
</dbReference>
<evidence type="ECO:0000256" key="3">
    <source>
        <dbReference type="ARBA" id="ARBA00022574"/>
    </source>
</evidence>
<feature type="compositionally biased region" description="Pro residues" evidence="8">
    <location>
        <begin position="315"/>
        <end position="330"/>
    </location>
</feature>
<gene>
    <name evidence="6" type="primary">ERB1</name>
    <name evidence="10" type="ORF">ASPACDRAFT_113483</name>
</gene>
<dbReference type="HAMAP" id="MF_03027">
    <property type="entry name" value="BOP1"/>
    <property type="match status" value="1"/>
</dbReference>
<dbReference type="InterPro" id="IPR012953">
    <property type="entry name" value="BOP1_N_dom"/>
</dbReference>
<accession>A0A1L9X3A1</accession>
<evidence type="ECO:0000313" key="11">
    <source>
        <dbReference type="Proteomes" id="UP000184546"/>
    </source>
</evidence>
<keyword evidence="5 6" id="KW-0539">Nucleus</keyword>
<dbReference type="InterPro" id="IPR015943">
    <property type="entry name" value="WD40/YVTN_repeat-like_dom_sf"/>
</dbReference>
<dbReference type="STRING" id="690307.A0A1L9X3A1"/>
<comment type="subunit">
    <text evidence="6">Component of the NOP7 complex, composed of ERB1, NOP7 and YTM1. Within the NOP7 complex ERB1 appears to interact directly with NOP7 and YTM1. The NOP7 complex also associates with the 66S pre-ribosome.</text>
</comment>
<protein>
    <recommendedName>
        <fullName evidence="6">Ribosome biogenesis protein ERB1</fullName>
    </recommendedName>
    <alternativeName>
        <fullName evidence="6">Eukaryotic ribosome biogenesis protein 1</fullName>
    </alternativeName>
</protein>
<sequence length="782" mass="87070">MVASAGSKKRKAVTRDVEEEAGAFSGDELAGDLNGALSDSANDLSSDEDDSEVELVDEFSSDEDDDEEEELDSDEIPSDGEDAVKKNSAKLTAAPADDESSGDEAEVNFRIEKDANGNDRYVYDEINPDDNSDYSDIDENSNTIGNIPLSFYDQYPHIGYDINGKKIMRPATGEALDALLDSIEIPKGFTGLTDPSTGKPLELSQDELELLRKVQMNEIPEDGYNPYEPLMEWFTTEKEVMPLSAAPEPKRRFLPSKHEAKRVMKLVKAIREGRILPYKPPSEQEEEDKDLIKYDLWADEEERPDHIMHVPAPKLPPPGYEESYHPPPEYLPDQKERKTWEQADPEDREREYLPTDFGSLRKVPGYGEFVKEKFERCLDLYLAPRVRRSKLNIDPESLLPKLPSPEELKPFPSMCATVFRGHKGRVRSIAVDPTGVWLATAGDDGTVRVWELLTGRQLWSVQLSDEDAVNVVRWRPGKDAVVLAAAAGDDLYLMVPSILDPELEQASLELLDAGWGYAASKPAPSAAEEGKKTPPQWIRPSSALTDSGVCAVIPLRYVAKSISWHRRGDYFVTVCPGASTPASVAVAIHTVSKHLTQYPFSRRIKGGGPPQTAHFHPSKPILFVANQRTVRGYDLSRQLLVKIVQPGARWISSFDIHPTSSTASGGDNLIVGSYDRRLLWHDLELSQRPYKTLRYHRKAIRAVKFHPSGRYPLFADASDDGSLQIFHGSVTGDMLSNASIVPLKVLKGHKITGELGVLDIDWHPREAWCVSAGADGTCRLWM</sequence>
<dbReference type="GO" id="GO:0030687">
    <property type="term" value="C:preribosome, large subunit precursor"/>
    <property type="evidence" value="ECO:0007669"/>
    <property type="project" value="UniProtKB-UniRule"/>
</dbReference>
<evidence type="ECO:0000313" key="10">
    <source>
        <dbReference type="EMBL" id="OJK02943.1"/>
    </source>
</evidence>
<evidence type="ECO:0000256" key="4">
    <source>
        <dbReference type="ARBA" id="ARBA00022737"/>
    </source>
</evidence>
<organism evidence="10 11">
    <name type="scientific">Aspergillus aculeatus (strain ATCC 16872 / CBS 172.66 / WB 5094)</name>
    <dbReference type="NCBI Taxonomy" id="690307"/>
    <lineage>
        <taxon>Eukaryota</taxon>
        <taxon>Fungi</taxon>
        <taxon>Dikarya</taxon>
        <taxon>Ascomycota</taxon>
        <taxon>Pezizomycotina</taxon>
        <taxon>Eurotiomycetes</taxon>
        <taxon>Eurotiomycetidae</taxon>
        <taxon>Eurotiales</taxon>
        <taxon>Aspergillaceae</taxon>
        <taxon>Aspergillus</taxon>
        <taxon>Aspergillus subgen. Circumdati</taxon>
    </lineage>
</organism>
<evidence type="ECO:0000256" key="1">
    <source>
        <dbReference type="ARBA" id="ARBA00022517"/>
    </source>
</evidence>
<dbReference type="GO" id="GO:0070545">
    <property type="term" value="C:PeBoW complex"/>
    <property type="evidence" value="ECO:0007669"/>
    <property type="project" value="TreeGrafter"/>
</dbReference>
<dbReference type="SUPFAM" id="SSF50978">
    <property type="entry name" value="WD40 repeat-like"/>
    <property type="match status" value="1"/>
</dbReference>
<dbReference type="FunFam" id="2.130.10.10:FF:000061">
    <property type="entry name" value="Ribosome biogenesis protein BOP1 homolog"/>
    <property type="match status" value="1"/>
</dbReference>
<reference evidence="11" key="1">
    <citation type="journal article" date="2017" name="Genome Biol.">
        <title>Comparative genomics reveals high biological diversity and specific adaptations in the industrially and medically important fungal genus Aspergillus.</title>
        <authorList>
            <person name="de Vries R.P."/>
            <person name="Riley R."/>
            <person name="Wiebenga A."/>
            <person name="Aguilar-Osorio G."/>
            <person name="Amillis S."/>
            <person name="Uchima C.A."/>
            <person name="Anderluh G."/>
            <person name="Asadollahi M."/>
            <person name="Askin M."/>
            <person name="Barry K."/>
            <person name="Battaglia E."/>
            <person name="Bayram O."/>
            <person name="Benocci T."/>
            <person name="Braus-Stromeyer S.A."/>
            <person name="Caldana C."/>
            <person name="Canovas D."/>
            <person name="Cerqueira G.C."/>
            <person name="Chen F."/>
            <person name="Chen W."/>
            <person name="Choi C."/>
            <person name="Clum A."/>
            <person name="Dos Santos R.A."/>
            <person name="Damasio A.R."/>
            <person name="Diallinas G."/>
            <person name="Emri T."/>
            <person name="Fekete E."/>
            <person name="Flipphi M."/>
            <person name="Freyberg S."/>
            <person name="Gallo A."/>
            <person name="Gournas C."/>
            <person name="Habgood R."/>
            <person name="Hainaut M."/>
            <person name="Harispe M.L."/>
            <person name="Henrissat B."/>
            <person name="Hilden K.S."/>
            <person name="Hope R."/>
            <person name="Hossain A."/>
            <person name="Karabika E."/>
            <person name="Karaffa L."/>
            <person name="Karanyi Z."/>
            <person name="Krasevec N."/>
            <person name="Kuo A."/>
            <person name="Kusch H."/>
            <person name="LaButti K."/>
            <person name="Lagendijk E.L."/>
            <person name="Lapidus A."/>
            <person name="Levasseur A."/>
            <person name="Lindquist E."/>
            <person name="Lipzen A."/>
            <person name="Logrieco A.F."/>
            <person name="MacCabe A."/>
            <person name="Maekelae M.R."/>
            <person name="Malavazi I."/>
            <person name="Melin P."/>
            <person name="Meyer V."/>
            <person name="Mielnichuk N."/>
            <person name="Miskei M."/>
            <person name="Molnar A.P."/>
            <person name="Mule G."/>
            <person name="Ngan C.Y."/>
            <person name="Orejas M."/>
            <person name="Orosz E."/>
            <person name="Ouedraogo J.P."/>
            <person name="Overkamp K.M."/>
            <person name="Park H.-S."/>
            <person name="Perrone G."/>
            <person name="Piumi F."/>
            <person name="Punt P.J."/>
            <person name="Ram A.F."/>
            <person name="Ramon A."/>
            <person name="Rauscher S."/>
            <person name="Record E."/>
            <person name="Riano-Pachon D.M."/>
            <person name="Robert V."/>
            <person name="Roehrig J."/>
            <person name="Ruller R."/>
            <person name="Salamov A."/>
            <person name="Salih N.S."/>
            <person name="Samson R.A."/>
            <person name="Sandor E."/>
            <person name="Sanguinetti M."/>
            <person name="Schuetze T."/>
            <person name="Sepcic K."/>
            <person name="Shelest E."/>
            <person name="Sherlock G."/>
            <person name="Sophianopoulou V."/>
            <person name="Squina F.M."/>
            <person name="Sun H."/>
            <person name="Susca A."/>
            <person name="Todd R.B."/>
            <person name="Tsang A."/>
            <person name="Unkles S.E."/>
            <person name="van de Wiele N."/>
            <person name="van Rossen-Uffink D."/>
            <person name="Oliveira J.V."/>
            <person name="Vesth T.C."/>
            <person name="Visser J."/>
            <person name="Yu J.-H."/>
            <person name="Zhou M."/>
            <person name="Andersen M.R."/>
            <person name="Archer D.B."/>
            <person name="Baker S.E."/>
            <person name="Benoit I."/>
            <person name="Brakhage A.A."/>
            <person name="Braus G.H."/>
            <person name="Fischer R."/>
            <person name="Frisvad J.C."/>
            <person name="Goldman G.H."/>
            <person name="Houbraken J."/>
            <person name="Oakley B."/>
            <person name="Pocsi I."/>
            <person name="Scazzocchio C."/>
            <person name="Seiboth B."/>
            <person name="vanKuyk P.A."/>
            <person name="Wortman J."/>
            <person name="Dyer P.S."/>
            <person name="Grigoriev I.V."/>
        </authorList>
    </citation>
    <scope>NUCLEOTIDE SEQUENCE [LARGE SCALE GENOMIC DNA]</scope>
    <source>
        <strain evidence="11">ATCC 16872 / CBS 172.66 / WB 5094</strain>
    </source>
</reference>
<dbReference type="RefSeq" id="XP_020059282.1">
    <property type="nucleotide sequence ID" value="XM_020195722.1"/>
</dbReference>
<comment type="subcellular location">
    <subcellularLocation>
        <location evidence="6">Nucleus</location>
        <location evidence="6">Nucleolus</location>
    </subcellularLocation>
    <subcellularLocation>
        <location evidence="6">Nucleus</location>
        <location evidence="6">Nucleoplasm</location>
    </subcellularLocation>
</comment>
<dbReference type="GeneID" id="30969536"/>
<dbReference type="PROSITE" id="PS50294">
    <property type="entry name" value="WD_REPEATS_REGION"/>
    <property type="match status" value="1"/>
</dbReference>
<evidence type="ECO:0000259" key="9">
    <source>
        <dbReference type="SMART" id="SM01035"/>
    </source>
</evidence>
<feature type="compositionally biased region" description="Acidic residues" evidence="8">
    <location>
        <begin position="45"/>
        <end position="81"/>
    </location>
</feature>
<dbReference type="InterPro" id="IPR001680">
    <property type="entry name" value="WD40_rpt"/>
</dbReference>
<dbReference type="PROSITE" id="PS00678">
    <property type="entry name" value="WD_REPEATS_1"/>
    <property type="match status" value="1"/>
</dbReference>
<keyword evidence="3 7" id="KW-0853">WD repeat</keyword>
<feature type="compositionally biased region" description="Acidic residues" evidence="8">
    <location>
        <begin position="96"/>
        <end position="106"/>
    </location>
</feature>
<feature type="domain" description="BOP1 N-terminal" evidence="9">
    <location>
        <begin position="152"/>
        <end position="412"/>
    </location>
</feature>
<feature type="region of interest" description="Disordered" evidence="8">
    <location>
        <begin position="1"/>
        <end position="113"/>
    </location>
</feature>
<comment type="similarity">
    <text evidence="6">Belongs to the WD repeat BOP1/ERB1 family.</text>
</comment>
<dbReference type="GO" id="GO:0000463">
    <property type="term" value="P:maturation of LSU-rRNA from tricistronic rRNA transcript (SSU-rRNA, 5.8S rRNA, LSU-rRNA)"/>
    <property type="evidence" value="ECO:0007669"/>
    <property type="project" value="UniProtKB-UniRule"/>
</dbReference>
<keyword evidence="1 6" id="KW-0690">Ribosome biogenesis</keyword>
<dbReference type="SMART" id="SM01035">
    <property type="entry name" value="BOP1NT"/>
    <property type="match status" value="1"/>
</dbReference>
<keyword evidence="11" id="KW-1185">Reference proteome</keyword>
<dbReference type="EMBL" id="KV878972">
    <property type="protein sequence ID" value="OJK02943.1"/>
    <property type="molecule type" value="Genomic_DNA"/>
</dbReference>
<evidence type="ECO:0000256" key="5">
    <source>
        <dbReference type="ARBA" id="ARBA00023242"/>
    </source>
</evidence>
<dbReference type="GO" id="GO:0000466">
    <property type="term" value="P:maturation of 5.8S rRNA from tricistronic rRNA transcript (SSU-rRNA, 5.8S rRNA, LSU-rRNA)"/>
    <property type="evidence" value="ECO:0007669"/>
    <property type="project" value="UniProtKB-UniRule"/>
</dbReference>
<comment type="function">
    <text evidence="6">Component of the NOP7 complex, which is required for maturation of the 25S and 5.8S ribosomal RNAs and formation of the 60S ribosome.</text>
</comment>
<dbReference type="Gene3D" id="2.130.10.10">
    <property type="entry name" value="YVTN repeat-like/Quinoprotein amine dehydrogenase"/>
    <property type="match status" value="1"/>
</dbReference>
<dbReference type="OMA" id="MRPAKGE"/>
<keyword evidence="4" id="KW-0677">Repeat</keyword>
<dbReference type="GO" id="GO:0043021">
    <property type="term" value="F:ribonucleoprotein complex binding"/>
    <property type="evidence" value="ECO:0007669"/>
    <property type="project" value="UniProtKB-UniRule"/>
</dbReference>
<evidence type="ECO:0000256" key="2">
    <source>
        <dbReference type="ARBA" id="ARBA00022552"/>
    </source>
</evidence>
<dbReference type="Proteomes" id="UP000184546">
    <property type="component" value="Unassembled WGS sequence"/>
</dbReference>
<dbReference type="PROSITE" id="PS50082">
    <property type="entry name" value="WD_REPEATS_2"/>
    <property type="match status" value="2"/>
</dbReference>
<feature type="compositionally biased region" description="Basic and acidic residues" evidence="8">
    <location>
        <begin position="332"/>
        <end position="348"/>
    </location>
</feature>
<keyword evidence="2 6" id="KW-0698">rRNA processing</keyword>
<dbReference type="OrthoDB" id="5571054at2759"/>